<name>Q12IQ8_SHEDO</name>
<dbReference type="RefSeq" id="WP_011497810.1">
    <property type="nucleotide sequence ID" value="NC_007954.1"/>
</dbReference>
<organism evidence="7 8">
    <name type="scientific">Shewanella denitrificans (strain OS217 / ATCC BAA-1090 / DSM 15013)</name>
    <dbReference type="NCBI Taxonomy" id="318161"/>
    <lineage>
        <taxon>Bacteria</taxon>
        <taxon>Pseudomonadati</taxon>
        <taxon>Pseudomonadota</taxon>
        <taxon>Gammaproteobacteria</taxon>
        <taxon>Alteromonadales</taxon>
        <taxon>Shewanellaceae</taxon>
        <taxon>Shewanella</taxon>
    </lineage>
</organism>
<dbReference type="GO" id="GO:0004140">
    <property type="term" value="F:dephospho-CoA kinase activity"/>
    <property type="evidence" value="ECO:0007669"/>
    <property type="project" value="UniProtKB-UniRule"/>
</dbReference>
<dbReference type="InterPro" id="IPR027417">
    <property type="entry name" value="P-loop_NTPase"/>
</dbReference>
<dbReference type="HAMAP" id="MF_00376">
    <property type="entry name" value="Dephospho_CoA_kinase"/>
    <property type="match status" value="1"/>
</dbReference>
<sequence>MEHKFIVGLTGGIGSGKTTVSDMFNQHGITIVDADLVAREVVAPESTGLKAIVSHFGERVLQADGQLDRAKLRIEIFDQPEQREWLNNLLHPMIRQLMFSQIEQAQSAYVILVAPLLFENELDKLVNSTLAVDISPQLQVSRTSSRDNVEPEQVQKIIASQISRELRLEKANKIIENTGDFDYLRQAVAKLHQEYLRQAQVTQGER</sequence>
<dbReference type="NCBIfam" id="TIGR00152">
    <property type="entry name" value="dephospho-CoA kinase"/>
    <property type="match status" value="1"/>
</dbReference>
<evidence type="ECO:0000313" key="7">
    <source>
        <dbReference type="EMBL" id="ABE56668.1"/>
    </source>
</evidence>
<feature type="binding site" evidence="5">
    <location>
        <begin position="14"/>
        <end position="19"/>
    </location>
    <ligand>
        <name>ATP</name>
        <dbReference type="ChEBI" id="CHEBI:30616"/>
    </ligand>
</feature>
<dbReference type="GO" id="GO:0015937">
    <property type="term" value="P:coenzyme A biosynthetic process"/>
    <property type="evidence" value="ECO:0007669"/>
    <property type="project" value="UniProtKB-UniRule"/>
</dbReference>
<dbReference type="InterPro" id="IPR001977">
    <property type="entry name" value="Depp_CoAkinase"/>
</dbReference>
<dbReference type="KEGG" id="sdn:Sden_3392"/>
<dbReference type="SUPFAM" id="SSF52540">
    <property type="entry name" value="P-loop containing nucleoside triphosphate hydrolases"/>
    <property type="match status" value="1"/>
</dbReference>
<accession>Q12IQ8</accession>
<evidence type="ECO:0000313" key="8">
    <source>
        <dbReference type="Proteomes" id="UP000001982"/>
    </source>
</evidence>
<evidence type="ECO:0000256" key="5">
    <source>
        <dbReference type="HAMAP-Rule" id="MF_00376"/>
    </source>
</evidence>
<keyword evidence="3 5" id="KW-0067">ATP-binding</keyword>
<dbReference type="UniPathway" id="UPA00241">
    <property type="reaction ID" value="UER00356"/>
</dbReference>
<comment type="function">
    <text evidence="5">Catalyzes the phosphorylation of the 3'-hydroxyl group of dephosphocoenzyme A to form coenzyme A.</text>
</comment>
<keyword evidence="4 5" id="KW-0173">Coenzyme A biosynthesis</keyword>
<dbReference type="STRING" id="318161.Sden_3392"/>
<dbReference type="GO" id="GO:0005524">
    <property type="term" value="F:ATP binding"/>
    <property type="evidence" value="ECO:0007669"/>
    <property type="project" value="UniProtKB-UniRule"/>
</dbReference>
<dbReference type="HOGENOM" id="CLU_057180_1_2_6"/>
<dbReference type="PANTHER" id="PTHR10695">
    <property type="entry name" value="DEPHOSPHO-COA KINASE-RELATED"/>
    <property type="match status" value="1"/>
</dbReference>
<dbReference type="PANTHER" id="PTHR10695:SF46">
    <property type="entry name" value="BIFUNCTIONAL COENZYME A SYNTHASE-RELATED"/>
    <property type="match status" value="1"/>
</dbReference>
<dbReference type="Pfam" id="PF01121">
    <property type="entry name" value="CoaE"/>
    <property type="match status" value="1"/>
</dbReference>
<dbReference type="OrthoDB" id="9812943at2"/>
<dbReference type="EC" id="2.7.1.24" evidence="5 6"/>
<evidence type="ECO:0000256" key="1">
    <source>
        <dbReference type="ARBA" id="ARBA00009018"/>
    </source>
</evidence>
<proteinExistence type="inferred from homology"/>
<dbReference type="EMBL" id="CP000302">
    <property type="protein sequence ID" value="ABE56668.1"/>
    <property type="molecule type" value="Genomic_DNA"/>
</dbReference>
<keyword evidence="8" id="KW-1185">Reference proteome</keyword>
<protein>
    <recommendedName>
        <fullName evidence="5 6">Dephospho-CoA kinase</fullName>
        <ecNumber evidence="5 6">2.7.1.24</ecNumber>
    </recommendedName>
    <alternativeName>
        <fullName evidence="5">Dephosphocoenzyme A kinase</fullName>
    </alternativeName>
</protein>
<dbReference type="PROSITE" id="PS51219">
    <property type="entry name" value="DPCK"/>
    <property type="match status" value="1"/>
</dbReference>
<comment type="similarity">
    <text evidence="1 5">Belongs to the CoaE family.</text>
</comment>
<gene>
    <name evidence="5" type="primary">coaE</name>
    <name evidence="7" type="ordered locus">Sden_3392</name>
</gene>
<keyword evidence="2 5" id="KW-0547">Nucleotide-binding</keyword>
<dbReference type="Gene3D" id="3.40.50.300">
    <property type="entry name" value="P-loop containing nucleotide triphosphate hydrolases"/>
    <property type="match status" value="1"/>
</dbReference>
<dbReference type="AlphaFoldDB" id="Q12IQ8"/>
<keyword evidence="5 7" id="KW-0808">Transferase</keyword>
<keyword evidence="5" id="KW-0963">Cytoplasm</keyword>
<evidence type="ECO:0000256" key="3">
    <source>
        <dbReference type="ARBA" id="ARBA00022840"/>
    </source>
</evidence>
<evidence type="ECO:0000256" key="2">
    <source>
        <dbReference type="ARBA" id="ARBA00022741"/>
    </source>
</evidence>
<comment type="catalytic activity">
    <reaction evidence="5">
        <text>3'-dephospho-CoA + ATP = ADP + CoA + H(+)</text>
        <dbReference type="Rhea" id="RHEA:18245"/>
        <dbReference type="ChEBI" id="CHEBI:15378"/>
        <dbReference type="ChEBI" id="CHEBI:30616"/>
        <dbReference type="ChEBI" id="CHEBI:57287"/>
        <dbReference type="ChEBI" id="CHEBI:57328"/>
        <dbReference type="ChEBI" id="CHEBI:456216"/>
        <dbReference type="EC" id="2.7.1.24"/>
    </reaction>
</comment>
<keyword evidence="5 7" id="KW-0418">Kinase</keyword>
<reference evidence="7 8" key="1">
    <citation type="submission" date="2006-03" db="EMBL/GenBank/DDBJ databases">
        <title>Complete sequence of Shewanella denitrificans OS217.</title>
        <authorList>
            <consortium name="US DOE Joint Genome Institute"/>
            <person name="Copeland A."/>
            <person name="Lucas S."/>
            <person name="Lapidus A."/>
            <person name="Barry K."/>
            <person name="Detter J.C."/>
            <person name="Glavina del Rio T."/>
            <person name="Hammon N."/>
            <person name="Israni S."/>
            <person name="Dalin E."/>
            <person name="Tice H."/>
            <person name="Pitluck S."/>
            <person name="Brettin T."/>
            <person name="Bruce D."/>
            <person name="Han C."/>
            <person name="Tapia R."/>
            <person name="Gilna P."/>
            <person name="Kiss H."/>
            <person name="Schmutz J."/>
            <person name="Larimer F."/>
            <person name="Land M."/>
            <person name="Hauser L."/>
            <person name="Kyrpides N."/>
            <person name="Lykidis A."/>
            <person name="Richardson P."/>
        </authorList>
    </citation>
    <scope>NUCLEOTIDE SEQUENCE [LARGE SCALE GENOMIC DNA]</scope>
    <source>
        <strain evidence="8">OS217 / ATCC BAA-1090 / DSM 15013</strain>
    </source>
</reference>
<evidence type="ECO:0000256" key="4">
    <source>
        <dbReference type="ARBA" id="ARBA00022993"/>
    </source>
</evidence>
<dbReference type="Proteomes" id="UP000001982">
    <property type="component" value="Chromosome"/>
</dbReference>
<comment type="subcellular location">
    <subcellularLocation>
        <location evidence="5">Cytoplasm</location>
    </subcellularLocation>
</comment>
<dbReference type="GO" id="GO:0005737">
    <property type="term" value="C:cytoplasm"/>
    <property type="evidence" value="ECO:0007669"/>
    <property type="project" value="UniProtKB-SubCell"/>
</dbReference>
<comment type="pathway">
    <text evidence="5">Cofactor biosynthesis; coenzyme A biosynthesis; CoA from (R)-pantothenate: step 5/5.</text>
</comment>
<dbReference type="eggNOG" id="COG0237">
    <property type="taxonomic scope" value="Bacteria"/>
</dbReference>
<dbReference type="CDD" id="cd02022">
    <property type="entry name" value="DPCK"/>
    <property type="match status" value="1"/>
</dbReference>
<evidence type="ECO:0000256" key="6">
    <source>
        <dbReference type="NCBIfam" id="TIGR00152"/>
    </source>
</evidence>